<evidence type="ECO:0000259" key="3">
    <source>
        <dbReference type="PROSITE" id="PS50977"/>
    </source>
</evidence>
<dbReference type="EMBL" id="PRDG01000006">
    <property type="protein sequence ID" value="MBP2624157.1"/>
    <property type="molecule type" value="Genomic_DNA"/>
</dbReference>
<evidence type="ECO:0000256" key="2">
    <source>
        <dbReference type="PROSITE-ProRule" id="PRU00335"/>
    </source>
</evidence>
<evidence type="ECO:0000256" key="1">
    <source>
        <dbReference type="ARBA" id="ARBA00023125"/>
    </source>
</evidence>
<keyword evidence="1 2" id="KW-0238">DNA-binding</keyword>
<gene>
    <name evidence="4" type="ORF">C4K46_09440</name>
</gene>
<dbReference type="Pfam" id="PF00440">
    <property type="entry name" value="TetR_N"/>
    <property type="match status" value="1"/>
</dbReference>
<comment type="caution">
    <text evidence="4">The sequence shown here is derived from an EMBL/GenBank/DDBJ whole genome shotgun (WGS) entry which is preliminary data.</text>
</comment>
<dbReference type="PANTHER" id="PTHR43479">
    <property type="entry name" value="ACREF/ENVCD OPERON REPRESSOR-RELATED"/>
    <property type="match status" value="1"/>
</dbReference>
<dbReference type="Pfam" id="PF14278">
    <property type="entry name" value="TetR_C_8"/>
    <property type="match status" value="1"/>
</dbReference>
<dbReference type="Gene3D" id="1.10.357.10">
    <property type="entry name" value="Tetracycline Repressor, domain 2"/>
    <property type="match status" value="1"/>
</dbReference>
<proteinExistence type="predicted"/>
<dbReference type="Proteomes" id="UP001519296">
    <property type="component" value="Unassembled WGS sequence"/>
</dbReference>
<protein>
    <submittedName>
        <fullName evidence="4">TetR family transcriptional regulator</fullName>
    </submittedName>
</protein>
<dbReference type="InterPro" id="IPR039532">
    <property type="entry name" value="TetR_C_Firmicutes"/>
</dbReference>
<feature type="domain" description="HTH tetR-type" evidence="3">
    <location>
        <begin position="8"/>
        <end position="68"/>
    </location>
</feature>
<evidence type="ECO:0000313" key="5">
    <source>
        <dbReference type="Proteomes" id="UP001519296"/>
    </source>
</evidence>
<accession>A0ABS5B5P1</accession>
<dbReference type="RefSeq" id="WP_209628895.1">
    <property type="nucleotide sequence ID" value="NZ_PRDG01000006.1"/>
</dbReference>
<dbReference type="InterPro" id="IPR001647">
    <property type="entry name" value="HTH_TetR"/>
</dbReference>
<keyword evidence="5" id="KW-1185">Reference proteome</keyword>
<dbReference type="SUPFAM" id="SSF46689">
    <property type="entry name" value="Homeodomain-like"/>
    <property type="match status" value="1"/>
</dbReference>
<feature type="DNA-binding region" description="H-T-H motif" evidence="2">
    <location>
        <begin position="31"/>
        <end position="50"/>
    </location>
</feature>
<dbReference type="PANTHER" id="PTHR43479:SF7">
    <property type="entry name" value="TETR-FAMILY TRANSCRIPTIONAL REGULATOR"/>
    <property type="match status" value="1"/>
</dbReference>
<dbReference type="InterPro" id="IPR009057">
    <property type="entry name" value="Homeodomain-like_sf"/>
</dbReference>
<dbReference type="InterPro" id="IPR050624">
    <property type="entry name" value="HTH-type_Tx_Regulator"/>
</dbReference>
<organism evidence="4 5">
    <name type="scientific">Streptococcus oricebi</name>
    <dbReference type="NCBI Taxonomy" id="1547447"/>
    <lineage>
        <taxon>Bacteria</taxon>
        <taxon>Bacillati</taxon>
        <taxon>Bacillota</taxon>
        <taxon>Bacilli</taxon>
        <taxon>Lactobacillales</taxon>
        <taxon>Streptococcaceae</taxon>
        <taxon>Streptococcus</taxon>
    </lineage>
</organism>
<evidence type="ECO:0000313" key="4">
    <source>
        <dbReference type="EMBL" id="MBP2624157.1"/>
    </source>
</evidence>
<sequence>MSESNKRRKTKKLIEQAMVNLLMQESFDHITTVKLAETANISRSSFYTHYKDKYDMIERYQQSLFNQLEFVFEKHSEDKRQAILEVFDFLEQEPLLSALLSDNGTREIRMFLRHKFQNMLGEDLQERFGNRAYTSGEFNITEREYSTVYLTNAFFGVFQMWISRGKKESPEQMTDFLLKMLD</sequence>
<name>A0ABS5B5P1_9STRE</name>
<dbReference type="PROSITE" id="PS50977">
    <property type="entry name" value="HTH_TETR_2"/>
    <property type="match status" value="1"/>
</dbReference>
<reference evidence="4 5" key="1">
    <citation type="submission" date="2018-02" db="EMBL/GenBank/DDBJ databases">
        <title>Draft genome sequence of Streptococcus oricebi CCUG 70868T type strain.</title>
        <authorList>
            <person name="Mendez V."/>
            <person name="Salva-Serra F."/>
            <person name="Jaen-Luchoro D."/>
            <person name="Gonzales-Siles L."/>
            <person name="Karlsson R."/>
            <person name="Engstrom-Jakobsson H."/>
            <person name="Busquets A."/>
            <person name="Gomila M."/>
            <person name="Pineiro-Iglesias B."/>
            <person name="Bennasar-Figueras A."/>
            <person name="Seeger M."/>
            <person name="Moore E."/>
        </authorList>
    </citation>
    <scope>NUCLEOTIDE SEQUENCE [LARGE SCALE GENOMIC DNA]</scope>
    <source>
        <strain evidence="4 5">CCUG 70868</strain>
    </source>
</reference>